<dbReference type="PANTHER" id="PTHR47926:SF386">
    <property type="entry name" value="PENTATRICOPEPTIDE REPEAT-CONTAINING PROTEIN"/>
    <property type="match status" value="1"/>
</dbReference>
<proteinExistence type="predicted"/>
<dbReference type="GO" id="GO:0009451">
    <property type="term" value="P:RNA modification"/>
    <property type="evidence" value="ECO:0007669"/>
    <property type="project" value="InterPro"/>
</dbReference>
<dbReference type="InterPro" id="IPR011990">
    <property type="entry name" value="TPR-like_helical_dom_sf"/>
</dbReference>
<sequence length="278" mass="31656">MREALMVFRQFKSKGIDLNVVSCTSVITSCSQNGKDMEAFGPIQRDAYCWGKAKFNKNLLYFTSLWKHCSMHGKATHSFSIRSRISGYVYVGSALVDMYTKCGRMEMSCPFFDELNVRAILTFEPNYMMFHGKLHGDHLVDLLCHHVQQWSQAENGIGHGQEFYFIGCVCLWSLRIFEMLEAKIVPGIFGFSGFLEDSNDFLGFMDEFARATTLADKAGSSQRVLFFGFRKDSGLDLQWVSGLKERISAIYDRVVSMERTFGFDHQMMAVVLSLDVSN</sequence>
<dbReference type="EMBL" id="WJXA01000006">
    <property type="protein sequence ID" value="KAF7140951.1"/>
    <property type="molecule type" value="Genomic_DNA"/>
</dbReference>
<reference evidence="1" key="1">
    <citation type="submission" date="2019-11" db="EMBL/GenBank/DDBJ databases">
        <authorList>
            <person name="Liu Y."/>
            <person name="Hou J."/>
            <person name="Li T.-Q."/>
            <person name="Guan C.-H."/>
            <person name="Wu X."/>
            <person name="Wu H.-Z."/>
            <person name="Ling F."/>
            <person name="Zhang R."/>
            <person name="Shi X.-G."/>
            <person name="Ren J.-P."/>
            <person name="Chen E.-F."/>
            <person name="Sun J.-M."/>
        </authorList>
    </citation>
    <scope>NUCLEOTIDE SEQUENCE</scope>
    <source>
        <strain evidence="1">Adult_tree_wgs_1</strain>
        <tissue evidence="1">Leaves</tissue>
    </source>
</reference>
<keyword evidence="2" id="KW-1185">Reference proteome</keyword>
<dbReference type="Proteomes" id="UP000626092">
    <property type="component" value="Unassembled WGS sequence"/>
</dbReference>
<evidence type="ECO:0000313" key="2">
    <source>
        <dbReference type="Proteomes" id="UP000626092"/>
    </source>
</evidence>
<dbReference type="Gene3D" id="1.25.40.10">
    <property type="entry name" value="Tetratricopeptide repeat domain"/>
    <property type="match status" value="1"/>
</dbReference>
<dbReference type="PROSITE" id="PS51257">
    <property type="entry name" value="PROKAR_LIPOPROTEIN"/>
    <property type="match status" value="1"/>
</dbReference>
<protein>
    <submittedName>
        <fullName evidence="1">Uncharacterized protein</fullName>
    </submittedName>
</protein>
<organism evidence="1 2">
    <name type="scientific">Rhododendron simsii</name>
    <name type="common">Sims's rhododendron</name>
    <dbReference type="NCBI Taxonomy" id="118357"/>
    <lineage>
        <taxon>Eukaryota</taxon>
        <taxon>Viridiplantae</taxon>
        <taxon>Streptophyta</taxon>
        <taxon>Embryophyta</taxon>
        <taxon>Tracheophyta</taxon>
        <taxon>Spermatophyta</taxon>
        <taxon>Magnoliopsida</taxon>
        <taxon>eudicotyledons</taxon>
        <taxon>Gunneridae</taxon>
        <taxon>Pentapetalae</taxon>
        <taxon>asterids</taxon>
        <taxon>Ericales</taxon>
        <taxon>Ericaceae</taxon>
        <taxon>Ericoideae</taxon>
        <taxon>Rhodoreae</taxon>
        <taxon>Rhododendron</taxon>
    </lineage>
</organism>
<dbReference type="InterPro" id="IPR046960">
    <property type="entry name" value="PPR_At4g14850-like_plant"/>
</dbReference>
<comment type="caution">
    <text evidence="1">The sequence shown here is derived from an EMBL/GenBank/DDBJ whole genome shotgun (WGS) entry which is preliminary data.</text>
</comment>
<dbReference type="PANTHER" id="PTHR47926">
    <property type="entry name" value="PENTATRICOPEPTIDE REPEAT-CONTAINING PROTEIN"/>
    <property type="match status" value="1"/>
</dbReference>
<name>A0A834GX95_RHOSS</name>
<dbReference type="AlphaFoldDB" id="A0A834GX95"/>
<evidence type="ECO:0000313" key="1">
    <source>
        <dbReference type="EMBL" id="KAF7140951.1"/>
    </source>
</evidence>
<dbReference type="GO" id="GO:0003723">
    <property type="term" value="F:RNA binding"/>
    <property type="evidence" value="ECO:0007669"/>
    <property type="project" value="InterPro"/>
</dbReference>
<accession>A0A834GX95</accession>
<gene>
    <name evidence="1" type="ORF">RHSIM_Rhsim06G0228100</name>
</gene>
<dbReference type="OrthoDB" id="9990610at2759"/>